<dbReference type="AlphaFoldDB" id="A0A5C4Y2Y2"/>
<proteinExistence type="predicted"/>
<evidence type="ECO:0000313" key="2">
    <source>
        <dbReference type="EMBL" id="TNM70126.1"/>
    </source>
</evidence>
<sequence length="321" mass="32989">MPFCLAAIFYSGSMKSRAVRLLSLGALLTGLLGACVPAPLRAQPGAQVQVQASLRPAPVAAATGEEGLYRAPGPAALQLRSDRPAFVTAVVVPQSGGAQVLAVGAVPADVPVSVPLPGTAGFTQIFTVTSLAPLDLGAAAGAQTLDEVARVVQQGTAGQPAGSYTVATTVYRVVNFGTLEVTASRPGAEVRIGGRRVGTAPLTLHDVPEGTVTVVVSRPGFDAVSQTVNVQPDATVRVRAELRPETGSLRVDSDTPARVLIDGQGAGTTPLRVRVRPGVSNVNVVPLDPALRAETLLVRVKAREDTTIVCRSAPEFTCSVR</sequence>
<dbReference type="InterPro" id="IPR013229">
    <property type="entry name" value="PEGA"/>
</dbReference>
<evidence type="ECO:0000313" key="3">
    <source>
        <dbReference type="Proteomes" id="UP000313988"/>
    </source>
</evidence>
<name>A0A5C4Y2Y2_9DEIO</name>
<protein>
    <submittedName>
        <fullName evidence="2">PEGA domain-containing protein</fullName>
    </submittedName>
</protein>
<dbReference type="Proteomes" id="UP000313988">
    <property type="component" value="Unassembled WGS sequence"/>
</dbReference>
<organism evidence="2 3">
    <name type="scientific">Deinococcus radiopugnans ATCC 19172</name>
    <dbReference type="NCBI Taxonomy" id="585398"/>
    <lineage>
        <taxon>Bacteria</taxon>
        <taxon>Thermotogati</taxon>
        <taxon>Deinococcota</taxon>
        <taxon>Deinococci</taxon>
        <taxon>Deinococcales</taxon>
        <taxon>Deinococcaceae</taxon>
        <taxon>Deinococcus</taxon>
    </lineage>
</organism>
<gene>
    <name evidence="2" type="ORF">FHR04_14185</name>
</gene>
<accession>A0A5C4Y2Y2</accession>
<dbReference type="OrthoDB" id="59928at2"/>
<reference evidence="2 3" key="1">
    <citation type="submission" date="2019-06" db="EMBL/GenBank/DDBJ databases">
        <title>Genome sequence of Deinococcus radiopugnans ATCC 19172.</title>
        <authorList>
            <person name="Maclea K.S."/>
            <person name="Maynard C.R."/>
        </authorList>
    </citation>
    <scope>NUCLEOTIDE SEQUENCE [LARGE SCALE GENOMIC DNA]</scope>
    <source>
        <strain evidence="2 3">ATCC 19172</strain>
    </source>
</reference>
<feature type="domain" description="PEGA" evidence="1">
    <location>
        <begin position="176"/>
        <end position="245"/>
    </location>
</feature>
<evidence type="ECO:0000259" key="1">
    <source>
        <dbReference type="Pfam" id="PF08308"/>
    </source>
</evidence>
<dbReference type="PANTHER" id="PTHR36194">
    <property type="entry name" value="S-LAYER-LIKE PROTEIN"/>
    <property type="match status" value="1"/>
</dbReference>
<comment type="caution">
    <text evidence="2">The sequence shown here is derived from an EMBL/GenBank/DDBJ whole genome shotgun (WGS) entry which is preliminary data.</text>
</comment>
<dbReference type="Pfam" id="PF08308">
    <property type="entry name" value="PEGA"/>
    <property type="match status" value="1"/>
</dbReference>
<dbReference type="PANTHER" id="PTHR36194:SF1">
    <property type="entry name" value="S-LAYER-LIKE PROTEIN"/>
    <property type="match status" value="1"/>
</dbReference>
<dbReference type="EMBL" id="VDMO01000015">
    <property type="protein sequence ID" value="TNM70126.1"/>
    <property type="molecule type" value="Genomic_DNA"/>
</dbReference>